<evidence type="ECO:0000313" key="4">
    <source>
        <dbReference type="EMBL" id="RYO91533.1"/>
    </source>
</evidence>
<protein>
    <recommendedName>
        <fullName evidence="6">Transmembrane protein</fullName>
    </recommendedName>
</protein>
<proteinExistence type="predicted"/>
<keyword evidence="5" id="KW-1185">Reference proteome</keyword>
<sequence length="188" mass="20596">MFSFLKHLSILLMVLLFVQAAPFSQGTHHNSTDTEPLSRRGISDTSAMPTIMQTIQRMDTDATDDCLGLHRRSESTPWLTHRAPFGRKGGKGSHSDCAKPSKTARKLPTAVIAGIVLGSVLGLSALAVITTLIYKILTRDGRGAEAEAKRLARQARSERVDRARAALQNVDFVRKETKETRNTKNVSA</sequence>
<comment type="caution">
    <text evidence="4">The sequence shown here is derived from an EMBL/GenBank/DDBJ whole genome shotgun (WGS) entry which is preliminary data.</text>
</comment>
<reference evidence="4 5" key="1">
    <citation type="submission" date="2018-06" db="EMBL/GenBank/DDBJ databases">
        <title>Complete Genomes of Monosporascus.</title>
        <authorList>
            <person name="Robinson A.J."/>
            <person name="Natvig D.O."/>
        </authorList>
    </citation>
    <scope>NUCLEOTIDE SEQUENCE [LARGE SCALE GENOMIC DNA]</scope>
    <source>
        <strain evidence="4 5">CBS 609.92</strain>
    </source>
</reference>
<name>A0ABY0HIS3_9PEZI</name>
<keyword evidence="2" id="KW-0472">Membrane</keyword>
<evidence type="ECO:0008006" key="6">
    <source>
        <dbReference type="Google" id="ProtNLM"/>
    </source>
</evidence>
<keyword evidence="2" id="KW-0812">Transmembrane</keyword>
<keyword evidence="3" id="KW-0732">Signal</keyword>
<evidence type="ECO:0000256" key="1">
    <source>
        <dbReference type="SAM" id="MobiDB-lite"/>
    </source>
</evidence>
<evidence type="ECO:0000256" key="2">
    <source>
        <dbReference type="SAM" id="Phobius"/>
    </source>
</evidence>
<accession>A0ABY0HIS3</accession>
<dbReference type="Proteomes" id="UP000294003">
    <property type="component" value="Unassembled WGS sequence"/>
</dbReference>
<feature type="transmembrane region" description="Helical" evidence="2">
    <location>
        <begin position="110"/>
        <end position="134"/>
    </location>
</feature>
<feature type="signal peptide" evidence="3">
    <location>
        <begin position="1"/>
        <end position="20"/>
    </location>
</feature>
<evidence type="ECO:0000313" key="5">
    <source>
        <dbReference type="Proteomes" id="UP000294003"/>
    </source>
</evidence>
<feature type="chain" id="PRO_5046287674" description="Transmembrane protein" evidence="3">
    <location>
        <begin position="21"/>
        <end position="188"/>
    </location>
</feature>
<keyword evidence="2" id="KW-1133">Transmembrane helix</keyword>
<organism evidence="4 5">
    <name type="scientific">Monosporascus cannonballus</name>
    <dbReference type="NCBI Taxonomy" id="155416"/>
    <lineage>
        <taxon>Eukaryota</taxon>
        <taxon>Fungi</taxon>
        <taxon>Dikarya</taxon>
        <taxon>Ascomycota</taxon>
        <taxon>Pezizomycotina</taxon>
        <taxon>Sordariomycetes</taxon>
        <taxon>Xylariomycetidae</taxon>
        <taxon>Xylariales</taxon>
        <taxon>Xylariales incertae sedis</taxon>
        <taxon>Monosporascus</taxon>
    </lineage>
</organism>
<evidence type="ECO:0000256" key="3">
    <source>
        <dbReference type="SAM" id="SignalP"/>
    </source>
</evidence>
<feature type="region of interest" description="Disordered" evidence="1">
    <location>
        <begin position="80"/>
        <end position="101"/>
    </location>
</feature>
<dbReference type="EMBL" id="QJNS01000040">
    <property type="protein sequence ID" value="RYO91533.1"/>
    <property type="molecule type" value="Genomic_DNA"/>
</dbReference>
<gene>
    <name evidence="4" type="ORF">DL762_002147</name>
</gene>